<organism evidence="1 2">
    <name type="scientific">Stegodyphus mimosarum</name>
    <name type="common">African social velvet spider</name>
    <dbReference type="NCBI Taxonomy" id="407821"/>
    <lineage>
        <taxon>Eukaryota</taxon>
        <taxon>Metazoa</taxon>
        <taxon>Ecdysozoa</taxon>
        <taxon>Arthropoda</taxon>
        <taxon>Chelicerata</taxon>
        <taxon>Arachnida</taxon>
        <taxon>Araneae</taxon>
        <taxon>Araneomorphae</taxon>
        <taxon>Entelegynae</taxon>
        <taxon>Eresoidea</taxon>
        <taxon>Eresidae</taxon>
        <taxon>Stegodyphus</taxon>
    </lineage>
</organism>
<evidence type="ECO:0000313" key="1">
    <source>
        <dbReference type="EMBL" id="KFM62645.1"/>
    </source>
</evidence>
<reference evidence="1 2" key="1">
    <citation type="submission" date="2013-11" db="EMBL/GenBank/DDBJ databases">
        <title>Genome sequencing of Stegodyphus mimosarum.</title>
        <authorList>
            <person name="Bechsgaard J."/>
        </authorList>
    </citation>
    <scope>NUCLEOTIDE SEQUENCE [LARGE SCALE GENOMIC DNA]</scope>
</reference>
<dbReference type="EMBL" id="KK114525">
    <property type="protein sequence ID" value="KFM62645.1"/>
    <property type="molecule type" value="Genomic_DNA"/>
</dbReference>
<accession>A0A087TC06</accession>
<dbReference type="AlphaFoldDB" id="A0A087TC06"/>
<dbReference type="Gene3D" id="3.10.10.10">
    <property type="entry name" value="HIV Type 1 Reverse Transcriptase, subunit A, domain 1"/>
    <property type="match status" value="1"/>
</dbReference>
<dbReference type="GO" id="GO:0071897">
    <property type="term" value="P:DNA biosynthetic process"/>
    <property type="evidence" value="ECO:0007669"/>
    <property type="project" value="UniProtKB-ARBA"/>
</dbReference>
<evidence type="ECO:0000313" key="2">
    <source>
        <dbReference type="Proteomes" id="UP000054359"/>
    </source>
</evidence>
<dbReference type="OrthoDB" id="6429553at2759"/>
<dbReference type="SUPFAM" id="SSF56672">
    <property type="entry name" value="DNA/RNA polymerases"/>
    <property type="match status" value="1"/>
</dbReference>
<proteinExistence type="predicted"/>
<keyword evidence="2" id="KW-1185">Reference proteome</keyword>
<dbReference type="Proteomes" id="UP000054359">
    <property type="component" value="Unassembled WGS sequence"/>
</dbReference>
<name>A0A087TC06_STEMI</name>
<feature type="non-terminal residue" evidence="1">
    <location>
        <position position="78"/>
    </location>
</feature>
<dbReference type="InterPro" id="IPR043502">
    <property type="entry name" value="DNA/RNA_pol_sf"/>
</dbReference>
<sequence length="78" mass="9018">MLQHKIIEIRDSDYTSPMILVEVAGRDSRPCIDSRKLNKLTKTQFSPLPNIEQRVETSRRKIYNPFGFNKGILANTIN</sequence>
<protein>
    <submittedName>
        <fullName evidence="1">Uncharacterized protein</fullName>
    </submittedName>
</protein>
<gene>
    <name evidence="1" type="ORF">X975_16499</name>
</gene>